<dbReference type="GO" id="GO:0016491">
    <property type="term" value="F:oxidoreductase activity"/>
    <property type="evidence" value="ECO:0007669"/>
    <property type="project" value="UniProtKB-KW"/>
</dbReference>
<dbReference type="InterPro" id="IPR050631">
    <property type="entry name" value="PheA/TfdB_FAD_monoxygenase"/>
</dbReference>
<feature type="domain" description="FAD-binding" evidence="3">
    <location>
        <begin position="52"/>
        <end position="378"/>
    </location>
</feature>
<dbReference type="GO" id="GO:0071949">
    <property type="term" value="F:FAD binding"/>
    <property type="evidence" value="ECO:0007669"/>
    <property type="project" value="InterPro"/>
</dbReference>
<evidence type="ECO:0000256" key="1">
    <source>
        <dbReference type="ARBA" id="ARBA00023002"/>
    </source>
</evidence>
<evidence type="ECO:0000259" key="3">
    <source>
        <dbReference type="Pfam" id="PF01494"/>
    </source>
</evidence>
<dbReference type="InterPro" id="IPR002938">
    <property type="entry name" value="FAD-bd"/>
</dbReference>
<comment type="caution">
    <text evidence="4">The sequence shown here is derived from an EMBL/GenBank/DDBJ whole genome shotgun (WGS) entry which is preliminary data.</text>
</comment>
<keyword evidence="2" id="KW-0520">NAD</keyword>
<dbReference type="PANTHER" id="PTHR43476">
    <property type="entry name" value="3-(3-HYDROXY-PHENYL)PROPIONATE/3-HYDROXYCINNAMIC ACID HYDROXYLASE"/>
    <property type="match status" value="1"/>
</dbReference>
<evidence type="ECO:0000313" key="4">
    <source>
        <dbReference type="EMBL" id="KGX83987.1"/>
    </source>
</evidence>
<evidence type="ECO:0000256" key="2">
    <source>
        <dbReference type="ARBA" id="ARBA00023027"/>
    </source>
</evidence>
<reference evidence="4 5" key="1">
    <citation type="submission" date="2013-08" db="EMBL/GenBank/DDBJ databases">
        <authorList>
            <person name="Huang J."/>
            <person name="Wang G."/>
        </authorList>
    </citation>
    <scope>NUCLEOTIDE SEQUENCE [LARGE SCALE GENOMIC DNA]</scope>
    <source>
        <strain evidence="4 5">BH030004</strain>
    </source>
</reference>
<evidence type="ECO:0000313" key="5">
    <source>
        <dbReference type="Proteomes" id="UP000030403"/>
    </source>
</evidence>
<dbReference type="Pfam" id="PF01494">
    <property type="entry name" value="FAD_binding_3"/>
    <property type="match status" value="1"/>
</dbReference>
<dbReference type="PANTHER" id="PTHR43476:SF4">
    <property type="entry name" value="BLR0106 PROTEIN"/>
    <property type="match status" value="1"/>
</dbReference>
<keyword evidence="1" id="KW-0560">Oxidoreductase</keyword>
<dbReference type="eggNOG" id="COG0644">
    <property type="taxonomic scope" value="Bacteria"/>
</dbReference>
<protein>
    <submittedName>
        <fullName evidence="4">FAD-dependent oxidoreductase</fullName>
    </submittedName>
</protein>
<sequence length="451" mass="50679">MNSTNFQSNSIVYSRYACPKKGSEFYSLDGIIVIVDIESMERTEDSMVQHKYDIVIVGARAAGASLAILLGNQGKKVLLFDKTTFPSDTLSTHHLSHTQYLKALGVLESVEGNGLRRLERMRTYIGDSFIEGPKSEYSLAPRRNHLDSILVKKACEYENVTLYENTKLKSLIVEGGRVKGVQIQKEQDDSQDVLADLVVGADGVRSKVAKLVEAETYKEQDPIRPVFYGYYEGIEPLAEPATEIFLNEGRIGFLFPMEPNMDCLGLEIRPEEFEEFSKNPKKAFEKVYQKHYGMKRRMQNAELKGKVVGTPGIPNFLRQPYGNGWALIGDAAYSKDPSTGLGVNDAFAQSFLLAEALKNIDKGEDWLQEMEAFHTKRDENMLPAYRLTLEYIQRLKPYSSEHLALFNALCANPIALSKLAPHLPNMLKDVSHNIPELYGSIEMEAEALSKK</sequence>
<dbReference type="AlphaFoldDB" id="A0A0A5HK72"/>
<organism evidence="4 5">
    <name type="scientific">Pontibacillus marinus BH030004 = DSM 16465</name>
    <dbReference type="NCBI Taxonomy" id="1385511"/>
    <lineage>
        <taxon>Bacteria</taxon>
        <taxon>Bacillati</taxon>
        <taxon>Bacillota</taxon>
        <taxon>Bacilli</taxon>
        <taxon>Bacillales</taxon>
        <taxon>Bacillaceae</taxon>
        <taxon>Pontibacillus</taxon>
    </lineage>
</organism>
<dbReference type="SUPFAM" id="SSF51905">
    <property type="entry name" value="FAD/NAD(P)-binding domain"/>
    <property type="match status" value="1"/>
</dbReference>
<dbReference type="InterPro" id="IPR036188">
    <property type="entry name" value="FAD/NAD-bd_sf"/>
</dbReference>
<dbReference type="Gene3D" id="3.50.50.60">
    <property type="entry name" value="FAD/NAD(P)-binding domain"/>
    <property type="match status" value="1"/>
</dbReference>
<name>A0A0A5HK72_9BACI</name>
<dbReference type="RefSeq" id="WP_231566635.1">
    <property type="nucleotide sequence ID" value="NZ_AVPF01000071.1"/>
</dbReference>
<dbReference type="EMBL" id="AVPF01000071">
    <property type="protein sequence ID" value="KGX83987.1"/>
    <property type="molecule type" value="Genomic_DNA"/>
</dbReference>
<gene>
    <name evidence="4" type="ORF">N783_19575</name>
</gene>
<dbReference type="Proteomes" id="UP000030403">
    <property type="component" value="Unassembled WGS sequence"/>
</dbReference>
<dbReference type="PRINTS" id="PR00420">
    <property type="entry name" value="RNGMNOXGNASE"/>
</dbReference>
<accession>A0A0A5HK72</accession>
<proteinExistence type="predicted"/>
<keyword evidence="5" id="KW-1185">Reference proteome</keyword>
<dbReference type="STRING" id="1385511.GCA_000425225_03988"/>